<proteinExistence type="predicted"/>
<dbReference type="Pfam" id="PF09545">
    <property type="entry name" value="RE_AccI"/>
    <property type="match status" value="2"/>
</dbReference>
<dbReference type="InterPro" id="IPR019054">
    <property type="entry name" value="Restrct_endonuc_II_AccI"/>
</dbReference>
<evidence type="ECO:0000313" key="2">
    <source>
        <dbReference type="Proteomes" id="UP000033918"/>
    </source>
</evidence>
<sequence length="298" mass="33985">MSYKDKIHKIAKDISPNIVNLGAKRKRGTPPTQAFSDFLTHNEQGDWAEMLFFRSLKASNLDLVPVRYGKSDKIIAGDPDFKDFYNQYQDELDAIGKRPDVLLFDPKIYKKEWGDDISKLSHGELAKIVPQATAGFEVRSSAYLTKKFIAKKERPFLSFTPKVEDLLIVLKWIDTFNVPHFYVQVFFDAIYVISFSEILSLLRDTDISEKGIKNKKVVGLKNDALAFVIEKNPKNQYKETIHMYLNNGHLISENIGEPNLLGIRKELAGGRLLHHVSFEGGKAKLDEAILKKLIEQEV</sequence>
<dbReference type="AlphaFoldDB" id="A0A0G0UJ19"/>
<dbReference type="Proteomes" id="UP000033918">
    <property type="component" value="Unassembled WGS sequence"/>
</dbReference>
<organism evidence="1 2">
    <name type="scientific">Candidatus Wolfebacteria bacterium GW2011_GWB1_41_12</name>
    <dbReference type="NCBI Taxonomy" id="1619006"/>
    <lineage>
        <taxon>Bacteria</taxon>
        <taxon>Candidatus Wolfeibacteriota</taxon>
    </lineage>
</organism>
<dbReference type="EMBL" id="LCAK01000003">
    <property type="protein sequence ID" value="KKR88813.1"/>
    <property type="molecule type" value="Genomic_DNA"/>
</dbReference>
<reference evidence="1 2" key="1">
    <citation type="journal article" date="2015" name="Nature">
        <title>rRNA introns, odd ribosomes, and small enigmatic genomes across a large radiation of phyla.</title>
        <authorList>
            <person name="Brown C.T."/>
            <person name="Hug L.A."/>
            <person name="Thomas B.C."/>
            <person name="Sharon I."/>
            <person name="Castelle C.J."/>
            <person name="Singh A."/>
            <person name="Wilkins M.J."/>
            <person name="Williams K.H."/>
            <person name="Banfield J.F."/>
        </authorList>
    </citation>
    <scope>NUCLEOTIDE SEQUENCE [LARGE SCALE GENOMIC DNA]</scope>
</reference>
<gene>
    <name evidence="1" type="ORF">UU38_C0003G0064</name>
</gene>
<accession>A0A0G0UJ19</accession>
<evidence type="ECO:0008006" key="3">
    <source>
        <dbReference type="Google" id="ProtNLM"/>
    </source>
</evidence>
<comment type="caution">
    <text evidence="1">The sequence shown here is derived from an EMBL/GenBank/DDBJ whole genome shotgun (WGS) entry which is preliminary data.</text>
</comment>
<protein>
    <recommendedName>
        <fullName evidence="3">AccI family restriction endonuclease</fullName>
    </recommendedName>
</protein>
<evidence type="ECO:0000313" key="1">
    <source>
        <dbReference type="EMBL" id="KKR88813.1"/>
    </source>
</evidence>
<name>A0A0G0UJ19_9BACT</name>